<dbReference type="PANTHER" id="PTHR42891:SF1">
    <property type="entry name" value="D-GLYCERO-BETA-D-MANNO-HEPTOSE-1,7-BISPHOSPHATE 7-PHOSPHATASE"/>
    <property type="match status" value="1"/>
</dbReference>
<dbReference type="Proteomes" id="UP001371218">
    <property type="component" value="Unassembled WGS sequence"/>
</dbReference>
<dbReference type="NCBIfam" id="NF006506">
    <property type="entry name" value="PRK08942.1"/>
    <property type="match status" value="1"/>
</dbReference>
<reference evidence="8 9" key="1">
    <citation type="submission" date="2024-04" db="EMBL/GenBank/DDBJ databases">
        <title>Novel species of the genus Ideonella isolated from streams.</title>
        <authorList>
            <person name="Lu H."/>
        </authorList>
    </citation>
    <scope>NUCLEOTIDE SEQUENCE [LARGE SCALE GENOMIC DNA]</scope>
    <source>
        <strain evidence="8 9">DXS29W</strain>
    </source>
</reference>
<organism evidence="8 9">
    <name type="scientific">Ideonella lacteola</name>
    <dbReference type="NCBI Taxonomy" id="2984193"/>
    <lineage>
        <taxon>Bacteria</taxon>
        <taxon>Pseudomonadati</taxon>
        <taxon>Pseudomonadota</taxon>
        <taxon>Betaproteobacteria</taxon>
        <taxon>Burkholderiales</taxon>
        <taxon>Sphaerotilaceae</taxon>
        <taxon>Ideonella</taxon>
    </lineage>
</organism>
<keyword evidence="4 7" id="KW-0378">Hydrolase</keyword>
<dbReference type="SUPFAM" id="SSF56784">
    <property type="entry name" value="HAD-like"/>
    <property type="match status" value="1"/>
</dbReference>
<evidence type="ECO:0000256" key="7">
    <source>
        <dbReference type="PIRNR" id="PIRNR004682"/>
    </source>
</evidence>
<evidence type="ECO:0000256" key="3">
    <source>
        <dbReference type="ARBA" id="ARBA00022723"/>
    </source>
</evidence>
<dbReference type="InterPro" id="IPR023214">
    <property type="entry name" value="HAD_sf"/>
</dbReference>
<comment type="subcellular location">
    <subcellularLocation>
        <location evidence="1 7">Cytoplasm</location>
    </subcellularLocation>
</comment>
<accession>A0ABU9BND9</accession>
<dbReference type="InterPro" id="IPR006549">
    <property type="entry name" value="HAD-SF_hydro_IIIA"/>
</dbReference>
<dbReference type="Pfam" id="PF13242">
    <property type="entry name" value="Hydrolase_like"/>
    <property type="match status" value="1"/>
</dbReference>
<dbReference type="InterPro" id="IPR036412">
    <property type="entry name" value="HAD-like_sf"/>
</dbReference>
<comment type="caution">
    <text evidence="8">The sequence shown here is derived from an EMBL/GenBank/DDBJ whole genome shotgun (WGS) entry which is preliminary data.</text>
</comment>
<dbReference type="NCBIfam" id="TIGR01656">
    <property type="entry name" value="Histidinol-ppas"/>
    <property type="match status" value="1"/>
</dbReference>
<evidence type="ECO:0000256" key="4">
    <source>
        <dbReference type="ARBA" id="ARBA00022801"/>
    </source>
</evidence>
<dbReference type="InterPro" id="IPR004446">
    <property type="entry name" value="Heptose_bisP_phosphatase"/>
</dbReference>
<evidence type="ECO:0000256" key="6">
    <source>
        <dbReference type="ARBA" id="ARBA00031828"/>
    </source>
</evidence>
<dbReference type="PIRSF" id="PIRSF004682">
    <property type="entry name" value="GmhB"/>
    <property type="match status" value="1"/>
</dbReference>
<sequence length="191" mass="20746">MTTGLRPAAFLDRDGVVNVERDYVYRIEDFELLPGVIDALVTLQRAGYALVVVTNQGGIGLGKYQESDLQRLHHHLRAELAGAGVRLDGIYHCPHHPRSERPEMRGPCDCRKPAPGMILQAARDLALDLPNSFLAGDKVGDVAAGRAAGVGQNYLVRSGHRLSVQDMALADGVFHDLADLVHHHIVPRAPA</sequence>
<dbReference type="NCBIfam" id="TIGR00213">
    <property type="entry name" value="GmhB_yaeD"/>
    <property type="match status" value="1"/>
</dbReference>
<dbReference type="CDD" id="cd07503">
    <property type="entry name" value="HAD_HisB-N"/>
    <property type="match status" value="1"/>
</dbReference>
<name>A0ABU9BND9_9BURK</name>
<keyword evidence="2 7" id="KW-0963">Cytoplasm</keyword>
<dbReference type="EMBL" id="JBBUTG010000005">
    <property type="protein sequence ID" value="MEK8031480.1"/>
    <property type="molecule type" value="Genomic_DNA"/>
</dbReference>
<keyword evidence="9" id="KW-1185">Reference proteome</keyword>
<gene>
    <name evidence="8" type="primary">gmhB</name>
    <name evidence="8" type="ORF">AACH06_11685</name>
</gene>
<evidence type="ECO:0000256" key="5">
    <source>
        <dbReference type="ARBA" id="ARBA00023277"/>
    </source>
</evidence>
<keyword evidence="5 7" id="KW-0119">Carbohydrate metabolism</keyword>
<comment type="similarity">
    <text evidence="7">Belongs to the gmhB family.</text>
</comment>
<dbReference type="Gene3D" id="3.40.50.1000">
    <property type="entry name" value="HAD superfamily/HAD-like"/>
    <property type="match status" value="1"/>
</dbReference>
<dbReference type="RefSeq" id="WP_341425858.1">
    <property type="nucleotide sequence ID" value="NZ_JBBUTG010000005.1"/>
</dbReference>
<evidence type="ECO:0000256" key="1">
    <source>
        <dbReference type="ARBA" id="ARBA00004496"/>
    </source>
</evidence>
<evidence type="ECO:0000313" key="8">
    <source>
        <dbReference type="EMBL" id="MEK8031480.1"/>
    </source>
</evidence>
<dbReference type="NCBIfam" id="TIGR01662">
    <property type="entry name" value="HAD-SF-IIIA"/>
    <property type="match status" value="1"/>
</dbReference>
<evidence type="ECO:0000313" key="9">
    <source>
        <dbReference type="Proteomes" id="UP001371218"/>
    </source>
</evidence>
<dbReference type="EC" id="3.1.3.-" evidence="7"/>
<evidence type="ECO:0000256" key="2">
    <source>
        <dbReference type="ARBA" id="ARBA00022490"/>
    </source>
</evidence>
<dbReference type="InterPro" id="IPR006543">
    <property type="entry name" value="Histidinol-phos"/>
</dbReference>
<protein>
    <recommendedName>
        <fullName evidence="6 7">D,D-heptose 1,7-bisphosphate phosphatase</fullName>
        <ecNumber evidence="7">3.1.3.-</ecNumber>
    </recommendedName>
</protein>
<dbReference type="PANTHER" id="PTHR42891">
    <property type="entry name" value="D-GLYCERO-BETA-D-MANNO-HEPTOSE-1,7-BISPHOSPHATE 7-PHOSPHATASE"/>
    <property type="match status" value="1"/>
</dbReference>
<dbReference type="GO" id="GO:0034200">
    <property type="term" value="F:D-glycero-beta-D-manno-heptose 1,7-bisphosphate 7-phosphatase activity"/>
    <property type="evidence" value="ECO:0007669"/>
    <property type="project" value="UniProtKB-EC"/>
</dbReference>
<proteinExistence type="inferred from homology"/>
<keyword evidence="3" id="KW-0479">Metal-binding</keyword>